<dbReference type="AlphaFoldDB" id="A0A6N9TUH6"/>
<name>A0A6N9TUH6_STRHA</name>
<accession>A0A6N9TUH6</accession>
<organism evidence="2 3">
    <name type="scientific">Streptomyces halstedii</name>
    <dbReference type="NCBI Taxonomy" id="1944"/>
    <lineage>
        <taxon>Bacteria</taxon>
        <taxon>Bacillati</taxon>
        <taxon>Actinomycetota</taxon>
        <taxon>Actinomycetes</taxon>
        <taxon>Kitasatosporales</taxon>
        <taxon>Streptomycetaceae</taxon>
        <taxon>Streptomyces</taxon>
    </lineage>
</organism>
<sequence>MSTRCRGAGGAALDGDPRHDLHRIDGGRLPRSAASVDDDLAYTLLSYTPLPSRQMLRFGRSMVRRTRPAERERLARLLIGVLEQHGRRTPEPHRGYRPVRFVATPGLRTSAWHGVYGADLVLVILLLRGAVTSGELFPSRNKHADVWHRHVLLWRSAFDEQQRTRLRAVRLPPVHPERAGQRAGDRAANRRRGAAEPVDMNWLYRYLRGNDGSGWPRTYWPELQHKLDVSDGTNDGAVRHTMDPIYSWPGPAVTTFLLSPGGLATSLSHDVLQLVLGGANLPPGEADACASGCWAASTVSRPRCGTAYGGCSPRARGRRPVRRLPREGTRRAGAGARRATPGARRRTG</sequence>
<dbReference type="Proteomes" id="UP000471293">
    <property type="component" value="Unassembled WGS sequence"/>
</dbReference>
<feature type="compositionally biased region" description="Basic and acidic residues" evidence="1">
    <location>
        <begin position="15"/>
        <end position="26"/>
    </location>
</feature>
<gene>
    <name evidence="2" type="ORF">G3I29_01460</name>
</gene>
<dbReference type="RefSeq" id="WP_164342139.1">
    <property type="nucleotide sequence ID" value="NZ_JAAGLQ010000025.1"/>
</dbReference>
<feature type="compositionally biased region" description="Basic and acidic residues" evidence="1">
    <location>
        <begin position="175"/>
        <end position="188"/>
    </location>
</feature>
<protein>
    <submittedName>
        <fullName evidence="2">Uncharacterized protein</fullName>
    </submittedName>
</protein>
<proteinExistence type="predicted"/>
<feature type="region of interest" description="Disordered" evidence="1">
    <location>
        <begin position="312"/>
        <end position="348"/>
    </location>
</feature>
<feature type="region of interest" description="Disordered" evidence="1">
    <location>
        <begin position="173"/>
        <end position="192"/>
    </location>
</feature>
<evidence type="ECO:0000313" key="3">
    <source>
        <dbReference type="Proteomes" id="UP000471293"/>
    </source>
</evidence>
<comment type="caution">
    <text evidence="2">The sequence shown here is derived from an EMBL/GenBank/DDBJ whole genome shotgun (WGS) entry which is preliminary data.</text>
</comment>
<evidence type="ECO:0000256" key="1">
    <source>
        <dbReference type="SAM" id="MobiDB-lite"/>
    </source>
</evidence>
<feature type="compositionally biased region" description="Low complexity" evidence="1">
    <location>
        <begin position="331"/>
        <end position="342"/>
    </location>
</feature>
<feature type="region of interest" description="Disordered" evidence="1">
    <location>
        <begin position="1"/>
        <end position="26"/>
    </location>
</feature>
<dbReference type="EMBL" id="JAAGLQ010000025">
    <property type="protein sequence ID" value="NEA14229.1"/>
    <property type="molecule type" value="Genomic_DNA"/>
</dbReference>
<evidence type="ECO:0000313" key="2">
    <source>
        <dbReference type="EMBL" id="NEA14229.1"/>
    </source>
</evidence>
<reference evidence="2 3" key="1">
    <citation type="submission" date="2020-01" db="EMBL/GenBank/DDBJ databases">
        <title>Insect and environment-associated Actinomycetes.</title>
        <authorList>
            <person name="Currrie C."/>
            <person name="Chevrette M."/>
            <person name="Carlson C."/>
            <person name="Stubbendieck R."/>
            <person name="Wendt-Pienkowski E."/>
        </authorList>
    </citation>
    <scope>NUCLEOTIDE SEQUENCE [LARGE SCALE GENOMIC DNA]</scope>
    <source>
        <strain evidence="2 3">SID11342</strain>
    </source>
</reference>